<keyword evidence="2" id="KW-1185">Reference proteome</keyword>
<name>A0AAV6TW78_9ARAC</name>
<dbReference type="Proteomes" id="UP000827092">
    <property type="component" value="Unassembled WGS sequence"/>
</dbReference>
<evidence type="ECO:0000313" key="2">
    <source>
        <dbReference type="Proteomes" id="UP000827092"/>
    </source>
</evidence>
<evidence type="ECO:0000313" key="1">
    <source>
        <dbReference type="EMBL" id="KAG8176352.1"/>
    </source>
</evidence>
<organism evidence="1 2">
    <name type="scientific">Oedothorax gibbosus</name>
    <dbReference type="NCBI Taxonomy" id="931172"/>
    <lineage>
        <taxon>Eukaryota</taxon>
        <taxon>Metazoa</taxon>
        <taxon>Ecdysozoa</taxon>
        <taxon>Arthropoda</taxon>
        <taxon>Chelicerata</taxon>
        <taxon>Arachnida</taxon>
        <taxon>Araneae</taxon>
        <taxon>Araneomorphae</taxon>
        <taxon>Entelegynae</taxon>
        <taxon>Araneoidea</taxon>
        <taxon>Linyphiidae</taxon>
        <taxon>Erigoninae</taxon>
        <taxon>Oedothorax</taxon>
    </lineage>
</organism>
<sequence length="174" mass="19878">MAENSESSILMDNIELRKMAAEIDPTTEKYSKTETKDSLPFGSYKVSDSANGKSKVFERLISQKVRYFSSKKHIEKACAEEISTKTNATEDSKPRTSSVSELILSIHRNPDEYLAPDFDSICSIESETVYRETTSPKKKKTLKKRMNRLFGSCVCGSNRYHNFSDMYERRISNT</sequence>
<protein>
    <submittedName>
        <fullName evidence="1">Uncharacterized protein</fullName>
    </submittedName>
</protein>
<gene>
    <name evidence="1" type="ORF">JTE90_003313</name>
</gene>
<proteinExistence type="predicted"/>
<dbReference type="AlphaFoldDB" id="A0AAV6TW78"/>
<comment type="caution">
    <text evidence="1">The sequence shown here is derived from an EMBL/GenBank/DDBJ whole genome shotgun (WGS) entry which is preliminary data.</text>
</comment>
<reference evidence="1 2" key="1">
    <citation type="journal article" date="2022" name="Nat. Ecol. Evol.">
        <title>A masculinizing supergene underlies an exaggerated male reproductive morph in a spider.</title>
        <authorList>
            <person name="Hendrickx F."/>
            <person name="De Corte Z."/>
            <person name="Sonet G."/>
            <person name="Van Belleghem S.M."/>
            <person name="Kostlbacher S."/>
            <person name="Vangestel C."/>
        </authorList>
    </citation>
    <scope>NUCLEOTIDE SEQUENCE [LARGE SCALE GENOMIC DNA]</scope>
    <source>
        <strain evidence="1">W744_W776</strain>
    </source>
</reference>
<accession>A0AAV6TW78</accession>
<dbReference type="EMBL" id="JAFNEN010000892">
    <property type="protein sequence ID" value="KAG8176352.1"/>
    <property type="molecule type" value="Genomic_DNA"/>
</dbReference>